<protein>
    <submittedName>
        <fullName evidence="2">Uncharacterized protein</fullName>
    </submittedName>
</protein>
<feature type="transmembrane region" description="Helical" evidence="1">
    <location>
        <begin position="191"/>
        <end position="209"/>
    </location>
</feature>
<dbReference type="AlphaFoldDB" id="A0A8J6JDV1"/>
<feature type="transmembrane region" description="Helical" evidence="1">
    <location>
        <begin position="97"/>
        <end position="122"/>
    </location>
</feature>
<keyword evidence="1" id="KW-1133">Transmembrane helix</keyword>
<proteinExistence type="predicted"/>
<keyword evidence="1" id="KW-0472">Membrane</keyword>
<evidence type="ECO:0000313" key="3">
    <source>
        <dbReference type="Proteomes" id="UP000661435"/>
    </source>
</evidence>
<evidence type="ECO:0000256" key="1">
    <source>
        <dbReference type="SAM" id="Phobius"/>
    </source>
</evidence>
<accession>A0A8J6JDV1</accession>
<keyword evidence="1" id="KW-0812">Transmembrane</keyword>
<gene>
    <name evidence="2" type="ORF">H8S57_06725</name>
</gene>
<dbReference type="RefSeq" id="WP_186907314.1">
    <property type="nucleotide sequence ID" value="NZ_JACOPP010000006.1"/>
</dbReference>
<reference evidence="2" key="1">
    <citation type="submission" date="2020-08" db="EMBL/GenBank/DDBJ databases">
        <title>Genome public.</title>
        <authorList>
            <person name="Liu C."/>
            <person name="Sun Q."/>
        </authorList>
    </citation>
    <scope>NUCLEOTIDE SEQUENCE</scope>
    <source>
        <strain evidence="2">NSJ-51</strain>
    </source>
</reference>
<feature type="transmembrane region" description="Helical" evidence="1">
    <location>
        <begin position="163"/>
        <end position="182"/>
    </location>
</feature>
<name>A0A8J6JDV1_9FIRM</name>
<feature type="transmembrane region" description="Helical" evidence="1">
    <location>
        <begin position="215"/>
        <end position="233"/>
    </location>
</feature>
<evidence type="ECO:0000313" key="2">
    <source>
        <dbReference type="EMBL" id="MBC5733419.1"/>
    </source>
</evidence>
<comment type="caution">
    <text evidence="2">The sequence shown here is derived from an EMBL/GenBank/DDBJ whole genome shotgun (WGS) entry which is preliminary data.</text>
</comment>
<organism evidence="2 3">
    <name type="scientific">Lawsonibacter hominis</name>
    <dbReference type="NCBI Taxonomy" id="2763053"/>
    <lineage>
        <taxon>Bacteria</taxon>
        <taxon>Bacillati</taxon>
        <taxon>Bacillota</taxon>
        <taxon>Clostridia</taxon>
        <taxon>Eubacteriales</taxon>
        <taxon>Oscillospiraceae</taxon>
        <taxon>Lawsonibacter</taxon>
    </lineage>
</organism>
<feature type="transmembrane region" description="Helical" evidence="1">
    <location>
        <begin position="58"/>
        <end position="76"/>
    </location>
</feature>
<dbReference type="EMBL" id="JACOPP010000006">
    <property type="protein sequence ID" value="MBC5733419.1"/>
    <property type="molecule type" value="Genomic_DNA"/>
</dbReference>
<dbReference type="Proteomes" id="UP000661435">
    <property type="component" value="Unassembled WGS sequence"/>
</dbReference>
<feature type="transmembrane region" description="Helical" evidence="1">
    <location>
        <begin position="20"/>
        <end position="38"/>
    </location>
</feature>
<sequence>MKRYGSIWMLAAQNTLWKLLLIWALTFLAEFGLLVLAMGRLDYWDGLEYLVSESHAALAAGAGLLATCGVLALNGCDGASSRSRYTLRRLRVDERTLTLCWGGHNALCLLVFWGAQAAWALFLCRFAMAHAAQTPFNAMSLFLAFFRNGFLHSLLPLQEYSRAIRNGIFLLCLGLTAACFSYQQRHGRRGFAILPLSVLTVVSFSQGFAMAETDIALSAVALFTAAGAVWNVWRCYEDEA</sequence>
<keyword evidence="3" id="KW-1185">Reference proteome</keyword>